<comment type="caution">
    <text evidence="1">The sequence shown here is derived from an EMBL/GenBank/DDBJ whole genome shotgun (WGS) entry which is preliminary data.</text>
</comment>
<accession>A0A7X2TDD6</accession>
<dbReference type="AlphaFoldDB" id="A0A7X2TDD6"/>
<organism evidence="1 2">
    <name type="scientific">Clostridium porci</name>
    <dbReference type="NCBI Taxonomy" id="2605778"/>
    <lineage>
        <taxon>Bacteria</taxon>
        <taxon>Bacillati</taxon>
        <taxon>Bacillota</taxon>
        <taxon>Clostridia</taxon>
        <taxon>Eubacteriales</taxon>
        <taxon>Clostridiaceae</taxon>
        <taxon>Clostridium</taxon>
    </lineage>
</organism>
<dbReference type="RefSeq" id="WP_154472477.1">
    <property type="nucleotide sequence ID" value="NZ_VUMD01000008.1"/>
</dbReference>
<keyword evidence="2" id="KW-1185">Reference proteome</keyword>
<name>A0A7X2TDD6_9CLOT</name>
<protein>
    <submittedName>
        <fullName evidence="1">Uncharacterized protein</fullName>
    </submittedName>
</protein>
<evidence type="ECO:0000313" key="2">
    <source>
        <dbReference type="Proteomes" id="UP000429958"/>
    </source>
</evidence>
<gene>
    <name evidence="1" type="ORF">FYJ39_10750</name>
</gene>
<evidence type="ECO:0000313" key="1">
    <source>
        <dbReference type="EMBL" id="MSS37043.1"/>
    </source>
</evidence>
<reference evidence="1 2" key="1">
    <citation type="submission" date="2019-08" db="EMBL/GenBank/DDBJ databases">
        <title>In-depth cultivation of the pig gut microbiome towards novel bacterial diversity and tailored functional studies.</title>
        <authorList>
            <person name="Wylensek D."/>
            <person name="Hitch T.C.A."/>
            <person name="Clavel T."/>
        </authorList>
    </citation>
    <scope>NUCLEOTIDE SEQUENCE [LARGE SCALE GENOMIC DNA]</scope>
    <source>
        <strain evidence="1 2">WCA-389-WT-23D1</strain>
    </source>
</reference>
<dbReference type="Proteomes" id="UP000429958">
    <property type="component" value="Unassembled WGS sequence"/>
</dbReference>
<sequence length="298" mass="34600">MWKLTENWKGTEKNSLMTIEDYFKYLDLDKFESRKDVAEAKLELGKTLGDEKEWSEHYFVANVSVSARFCTDDGQLARFLGGFYNSTYQQVLFDKSMCSGECLDKLSELGMDVKGRVSIGSLSYTRMDAVFEQGQTLHNLNRTDYRVMEKLSDKNLLLMDIKTGNFVVAQGTNLFARHPRGEKAAETNSLMGIEWGQGLYLGSTPLTIDFRHIRQEYGTKRTIEDIYQYREMLQDRFRLYTRMEKDELLSDEAREAIMLVGCKEFGTSDYEHFRKGLQEGLYDKGVSEMMENQKEKSR</sequence>
<proteinExistence type="predicted"/>
<dbReference type="EMBL" id="VUMD01000008">
    <property type="protein sequence ID" value="MSS37043.1"/>
    <property type="molecule type" value="Genomic_DNA"/>
</dbReference>